<gene>
    <name evidence="14" type="ORF">EH165_13260</name>
</gene>
<keyword evidence="6" id="KW-0547">Nucleotide-binding</keyword>
<dbReference type="KEGG" id="nak:EH165_13260"/>
<dbReference type="Proteomes" id="UP000268084">
    <property type="component" value="Chromosome"/>
</dbReference>
<dbReference type="GO" id="GO:0034040">
    <property type="term" value="F:ATPase-coupled lipid transmembrane transporter activity"/>
    <property type="evidence" value="ECO:0007669"/>
    <property type="project" value="TreeGrafter"/>
</dbReference>
<dbReference type="GO" id="GO:0140359">
    <property type="term" value="F:ABC-type transporter activity"/>
    <property type="evidence" value="ECO:0007669"/>
    <property type="project" value="InterPro"/>
</dbReference>
<dbReference type="Gene3D" id="1.20.1560.10">
    <property type="entry name" value="ABC transporter type 1, transmembrane domain"/>
    <property type="match status" value="1"/>
</dbReference>
<evidence type="ECO:0000256" key="2">
    <source>
        <dbReference type="ARBA" id="ARBA00022448"/>
    </source>
</evidence>
<dbReference type="InterPro" id="IPR027417">
    <property type="entry name" value="P-loop_NTPase"/>
</dbReference>
<keyword evidence="3" id="KW-1003">Cell membrane</keyword>
<dbReference type="SUPFAM" id="SSF52540">
    <property type="entry name" value="P-loop containing nucleoside triphosphate hydrolases"/>
    <property type="match status" value="1"/>
</dbReference>
<reference evidence="14 15" key="1">
    <citation type="submission" date="2018-11" db="EMBL/GenBank/DDBJ databases">
        <authorList>
            <person name="Da X."/>
        </authorList>
    </citation>
    <scope>NUCLEOTIDE SEQUENCE [LARGE SCALE GENOMIC DNA]</scope>
    <source>
        <strain evidence="14 15">S14-144</strain>
    </source>
</reference>
<keyword evidence="2" id="KW-0813">Transport</keyword>
<dbReference type="InterPro" id="IPR011527">
    <property type="entry name" value="ABC1_TM_dom"/>
</dbReference>
<feature type="transmembrane region" description="Helical" evidence="11">
    <location>
        <begin position="12"/>
        <end position="34"/>
    </location>
</feature>
<dbReference type="Gene3D" id="3.40.50.300">
    <property type="entry name" value="P-loop containing nucleotide triphosphate hydrolases"/>
    <property type="match status" value="1"/>
</dbReference>
<dbReference type="PANTHER" id="PTHR24221">
    <property type="entry name" value="ATP-BINDING CASSETTE SUB-FAMILY B"/>
    <property type="match status" value="1"/>
</dbReference>
<feature type="domain" description="ABC transporter" evidence="12">
    <location>
        <begin position="336"/>
        <end position="571"/>
    </location>
</feature>
<sequence length="576" mass="62440">MMIHRRLLELAGRVWWPMTVCVLMGLIVSGTYIAQALLVAQALTELFEGSADGAIRYLSFALIFIVLRTGVIWVREVVTTWAGGLIRARLRDRLVAALADLGPAYLSHARAGAAQATLTDGVDGLDPYYSRYLPQVVVTVLVPTALVAWMFTLNTTIAWVLLICIVLVLTVPRLQDLKLMATGKQRWQAYTDLSADYLEAMQGITTLRSFGAAERRRDTLEERSHTLYQDTMAELKLSLTESGMTALLVQTGTSAAVVLAAVAVGRGEGGASLMFLVLLIAFECFRPVRDLGKAWHAGYLGITAVDGITALLSAKPTVADSGTSLAPWKAGTPPTITFEDVQFSYPGARTPALQRLDLTIRAGRTTAIVGRSGAGKSTLVSLLGRTHDPDVGSILFDGMDIRELRIEELRASLAVVNQHTYLFNISVRENLRLGAVDASEQQVEHACRMAQADEFIRELPQGYETVLDEGGKSLSGGQRQRLALARAILRNAPVLILDEATSHVDTAGEFEIVQALKGVREGRTCLMIAHRLSTIAEADDIVVLDDGCIVQQGAAVDLRGRPGPLVDLLNSQEVRV</sequence>
<keyword evidence="4" id="KW-0997">Cell inner membrane</keyword>
<comment type="subcellular location">
    <subcellularLocation>
        <location evidence="1">Cell inner membrane</location>
        <topology evidence="1">Multi-pass membrane protein</topology>
    </subcellularLocation>
</comment>
<evidence type="ECO:0000256" key="3">
    <source>
        <dbReference type="ARBA" id="ARBA00022475"/>
    </source>
</evidence>
<dbReference type="InterPro" id="IPR017871">
    <property type="entry name" value="ABC_transporter-like_CS"/>
</dbReference>
<evidence type="ECO:0000256" key="6">
    <source>
        <dbReference type="ARBA" id="ARBA00022741"/>
    </source>
</evidence>
<dbReference type="SMART" id="SM00382">
    <property type="entry name" value="AAA"/>
    <property type="match status" value="1"/>
</dbReference>
<dbReference type="GO" id="GO:0005886">
    <property type="term" value="C:plasma membrane"/>
    <property type="evidence" value="ECO:0007669"/>
    <property type="project" value="UniProtKB-SubCell"/>
</dbReference>
<dbReference type="InterPro" id="IPR003593">
    <property type="entry name" value="AAA+_ATPase"/>
</dbReference>
<evidence type="ECO:0000256" key="5">
    <source>
        <dbReference type="ARBA" id="ARBA00022692"/>
    </source>
</evidence>
<dbReference type="OrthoDB" id="9806127at2"/>
<dbReference type="PROSITE" id="PS50929">
    <property type="entry name" value="ABC_TM1F"/>
    <property type="match status" value="1"/>
</dbReference>
<evidence type="ECO:0000256" key="7">
    <source>
        <dbReference type="ARBA" id="ARBA00022840"/>
    </source>
</evidence>
<evidence type="ECO:0000313" key="14">
    <source>
        <dbReference type="EMBL" id="AZI58968.1"/>
    </source>
</evidence>
<dbReference type="AlphaFoldDB" id="A0A3G8ZPA0"/>
<comment type="similarity">
    <text evidence="10">Belongs to the ABC transporter superfamily. Siderophore-Fe(3+) uptake transporter (SIUT) (TC 3.A.1.21) family.</text>
</comment>
<evidence type="ECO:0000256" key="4">
    <source>
        <dbReference type="ARBA" id="ARBA00022519"/>
    </source>
</evidence>
<dbReference type="GO" id="GO:0005524">
    <property type="term" value="F:ATP binding"/>
    <property type="evidence" value="ECO:0007669"/>
    <property type="project" value="UniProtKB-KW"/>
</dbReference>
<dbReference type="PROSITE" id="PS50893">
    <property type="entry name" value="ABC_TRANSPORTER_2"/>
    <property type="match status" value="1"/>
</dbReference>
<feature type="domain" description="ABC transmembrane type-1" evidence="13">
    <location>
        <begin position="20"/>
        <end position="300"/>
    </location>
</feature>
<feature type="transmembrane region" description="Helical" evidence="11">
    <location>
        <begin position="54"/>
        <end position="74"/>
    </location>
</feature>
<dbReference type="PANTHER" id="PTHR24221:SF646">
    <property type="entry name" value="HAEMOLYSIN SECRETION ATP-BINDING PROTEIN"/>
    <property type="match status" value="1"/>
</dbReference>
<keyword evidence="8 11" id="KW-1133">Transmembrane helix</keyword>
<keyword evidence="9 11" id="KW-0472">Membrane</keyword>
<evidence type="ECO:0000256" key="1">
    <source>
        <dbReference type="ARBA" id="ARBA00004429"/>
    </source>
</evidence>
<evidence type="ECO:0000256" key="8">
    <source>
        <dbReference type="ARBA" id="ARBA00022989"/>
    </source>
</evidence>
<accession>A0A3G8ZPA0</accession>
<dbReference type="EMBL" id="CP034170">
    <property type="protein sequence ID" value="AZI58968.1"/>
    <property type="molecule type" value="Genomic_DNA"/>
</dbReference>
<dbReference type="Pfam" id="PF00664">
    <property type="entry name" value="ABC_membrane"/>
    <property type="match status" value="1"/>
</dbReference>
<dbReference type="InterPro" id="IPR039421">
    <property type="entry name" value="Type_1_exporter"/>
</dbReference>
<evidence type="ECO:0000313" key="15">
    <source>
        <dbReference type="Proteomes" id="UP000268084"/>
    </source>
</evidence>
<dbReference type="RefSeq" id="WP_124799872.1">
    <property type="nucleotide sequence ID" value="NZ_CP034170.1"/>
</dbReference>
<evidence type="ECO:0000256" key="11">
    <source>
        <dbReference type="SAM" id="Phobius"/>
    </source>
</evidence>
<organism evidence="14 15">
    <name type="scientific">Nakamurella antarctica</name>
    <dbReference type="NCBI Taxonomy" id="1902245"/>
    <lineage>
        <taxon>Bacteria</taxon>
        <taxon>Bacillati</taxon>
        <taxon>Actinomycetota</taxon>
        <taxon>Actinomycetes</taxon>
        <taxon>Nakamurellales</taxon>
        <taxon>Nakamurellaceae</taxon>
        <taxon>Nakamurella</taxon>
    </lineage>
</organism>
<keyword evidence="7 14" id="KW-0067">ATP-binding</keyword>
<keyword evidence="5 11" id="KW-0812">Transmembrane</keyword>
<keyword evidence="15" id="KW-1185">Reference proteome</keyword>
<dbReference type="InterPro" id="IPR036640">
    <property type="entry name" value="ABC1_TM_sf"/>
</dbReference>
<evidence type="ECO:0000256" key="10">
    <source>
        <dbReference type="ARBA" id="ARBA00023455"/>
    </source>
</evidence>
<reference evidence="14 15" key="2">
    <citation type="submission" date="2018-12" db="EMBL/GenBank/DDBJ databases">
        <title>Nakamurella antarcticus sp. nov., isolated from Antarctica South Shetland Islands soil.</title>
        <authorList>
            <person name="Peng F."/>
        </authorList>
    </citation>
    <scope>NUCLEOTIDE SEQUENCE [LARGE SCALE GENOMIC DNA]</scope>
    <source>
        <strain evidence="14 15">S14-144</strain>
    </source>
</reference>
<dbReference type="InterPro" id="IPR003439">
    <property type="entry name" value="ABC_transporter-like_ATP-bd"/>
</dbReference>
<feature type="transmembrane region" description="Helical" evidence="11">
    <location>
        <begin position="157"/>
        <end position="174"/>
    </location>
</feature>
<name>A0A3G8ZPA0_9ACTN</name>
<evidence type="ECO:0000259" key="13">
    <source>
        <dbReference type="PROSITE" id="PS50929"/>
    </source>
</evidence>
<dbReference type="PROSITE" id="PS00211">
    <property type="entry name" value="ABC_TRANSPORTER_1"/>
    <property type="match status" value="1"/>
</dbReference>
<protein>
    <submittedName>
        <fullName evidence="14">ATP-binding cassette domain-containing protein</fullName>
    </submittedName>
</protein>
<dbReference type="SUPFAM" id="SSF90123">
    <property type="entry name" value="ABC transporter transmembrane region"/>
    <property type="match status" value="1"/>
</dbReference>
<dbReference type="FunFam" id="3.40.50.300:FF:000221">
    <property type="entry name" value="Multidrug ABC transporter ATP-binding protein"/>
    <property type="match status" value="1"/>
</dbReference>
<evidence type="ECO:0000256" key="9">
    <source>
        <dbReference type="ARBA" id="ARBA00023136"/>
    </source>
</evidence>
<proteinExistence type="inferred from homology"/>
<dbReference type="GO" id="GO:0016887">
    <property type="term" value="F:ATP hydrolysis activity"/>
    <property type="evidence" value="ECO:0007669"/>
    <property type="project" value="InterPro"/>
</dbReference>
<evidence type="ECO:0000259" key="12">
    <source>
        <dbReference type="PROSITE" id="PS50893"/>
    </source>
</evidence>
<dbReference type="Pfam" id="PF00005">
    <property type="entry name" value="ABC_tran"/>
    <property type="match status" value="1"/>
</dbReference>